<feature type="non-terminal residue" evidence="1">
    <location>
        <position position="72"/>
    </location>
</feature>
<proteinExistence type="predicted"/>
<accession>A0ACA9P8P3</accession>
<keyword evidence="2" id="KW-1185">Reference proteome</keyword>
<reference evidence="1" key="1">
    <citation type="submission" date="2021-06" db="EMBL/GenBank/DDBJ databases">
        <authorList>
            <person name="Kallberg Y."/>
            <person name="Tangrot J."/>
            <person name="Rosling A."/>
        </authorList>
    </citation>
    <scope>NUCLEOTIDE SEQUENCE</scope>
    <source>
        <strain evidence="1">AU212A</strain>
    </source>
</reference>
<comment type="caution">
    <text evidence="1">The sequence shown here is derived from an EMBL/GenBank/DDBJ whole genome shotgun (WGS) entry which is preliminary data.</text>
</comment>
<dbReference type="Proteomes" id="UP000789860">
    <property type="component" value="Unassembled WGS sequence"/>
</dbReference>
<dbReference type="EMBL" id="CAJVPM010036964">
    <property type="protein sequence ID" value="CAG8694143.1"/>
    <property type="molecule type" value="Genomic_DNA"/>
</dbReference>
<evidence type="ECO:0000313" key="2">
    <source>
        <dbReference type="Proteomes" id="UP000789860"/>
    </source>
</evidence>
<protein>
    <submittedName>
        <fullName evidence="1">10030_t:CDS:1</fullName>
    </submittedName>
</protein>
<sequence>SAISKVYEQINNLPVGQDQDIVKLILDIFKSNLSTEAGDKIYDITPSLDYIVSLGDNLQLSLIILAKKTAFL</sequence>
<gene>
    <name evidence="1" type="ORF">SCALOS_LOCUS10250</name>
</gene>
<organism evidence="1 2">
    <name type="scientific">Scutellospora calospora</name>
    <dbReference type="NCBI Taxonomy" id="85575"/>
    <lineage>
        <taxon>Eukaryota</taxon>
        <taxon>Fungi</taxon>
        <taxon>Fungi incertae sedis</taxon>
        <taxon>Mucoromycota</taxon>
        <taxon>Glomeromycotina</taxon>
        <taxon>Glomeromycetes</taxon>
        <taxon>Diversisporales</taxon>
        <taxon>Gigasporaceae</taxon>
        <taxon>Scutellospora</taxon>
    </lineage>
</organism>
<feature type="non-terminal residue" evidence="1">
    <location>
        <position position="1"/>
    </location>
</feature>
<name>A0ACA9P8P3_9GLOM</name>
<evidence type="ECO:0000313" key="1">
    <source>
        <dbReference type="EMBL" id="CAG8694143.1"/>
    </source>
</evidence>